<comment type="caution">
    <text evidence="5">The sequence shown here is derived from an EMBL/GenBank/DDBJ whole genome shotgun (WGS) entry which is preliminary data.</text>
</comment>
<keyword evidence="2 5" id="KW-0012">Acyltransferase</keyword>
<protein>
    <submittedName>
        <fullName evidence="5">GNAT family N-acetyltransferase</fullName>
        <ecNumber evidence="5">2.3.-.-</ecNumber>
    </submittedName>
</protein>
<dbReference type="PROSITE" id="PS51186">
    <property type="entry name" value="GNAT"/>
    <property type="match status" value="1"/>
</dbReference>
<evidence type="ECO:0000259" key="4">
    <source>
        <dbReference type="PROSITE" id="PS51186"/>
    </source>
</evidence>
<dbReference type="SUPFAM" id="SSF55729">
    <property type="entry name" value="Acyl-CoA N-acyltransferases (Nat)"/>
    <property type="match status" value="1"/>
</dbReference>
<keyword evidence="6" id="KW-1185">Reference proteome</keyword>
<dbReference type="RefSeq" id="WP_289388506.1">
    <property type="nucleotide sequence ID" value="NZ_JAUCBM010000013.1"/>
</dbReference>
<evidence type="ECO:0000256" key="2">
    <source>
        <dbReference type="ARBA" id="ARBA00023315"/>
    </source>
</evidence>
<reference evidence="6" key="1">
    <citation type="journal article" date="2019" name="Int. J. Syst. Evol. Microbiol.">
        <title>The Global Catalogue of Microorganisms (GCM) 10K type strain sequencing project: providing services to taxonomists for standard genome sequencing and annotation.</title>
        <authorList>
            <consortium name="The Broad Institute Genomics Platform"/>
            <consortium name="The Broad Institute Genome Sequencing Center for Infectious Disease"/>
            <person name="Wu L."/>
            <person name="Ma J."/>
        </authorList>
    </citation>
    <scope>NUCLEOTIDE SEQUENCE [LARGE SCALE GENOMIC DNA]</scope>
    <source>
        <strain evidence="6">CCUG 49584</strain>
    </source>
</reference>
<sequence>MINLQPVSRKDAQELIAGNIASRDHHHPWMRNFTDQVGFEEWFCNLQSSASQALVARDADSGGIVGVFTISQIFMKAFRSAYLGYYSMVEFAGRGLMTEALKQTITYGFDEVGLHRIEANIQPDNQRSIALVQRAGFHKEGFSPRYLFINGDWRDHERWAIINDK</sequence>
<dbReference type="EMBL" id="JBHTMA010000009">
    <property type="protein sequence ID" value="MFD1226126.1"/>
    <property type="molecule type" value="Genomic_DNA"/>
</dbReference>
<evidence type="ECO:0000256" key="1">
    <source>
        <dbReference type="ARBA" id="ARBA00022679"/>
    </source>
</evidence>
<evidence type="ECO:0000256" key="3">
    <source>
        <dbReference type="ARBA" id="ARBA00038502"/>
    </source>
</evidence>
<feature type="domain" description="N-acetyltransferase" evidence="4">
    <location>
        <begin position="2"/>
        <end position="165"/>
    </location>
</feature>
<gene>
    <name evidence="5" type="ORF">ACFQ35_02950</name>
</gene>
<dbReference type="Gene3D" id="3.40.630.30">
    <property type="match status" value="1"/>
</dbReference>
<dbReference type="EC" id="2.3.-.-" evidence="5"/>
<organism evidence="5 6">
    <name type="scientific">Pseudochrobactrum kiredjianiae</name>
    <dbReference type="NCBI Taxonomy" id="386305"/>
    <lineage>
        <taxon>Bacteria</taxon>
        <taxon>Pseudomonadati</taxon>
        <taxon>Pseudomonadota</taxon>
        <taxon>Alphaproteobacteria</taxon>
        <taxon>Hyphomicrobiales</taxon>
        <taxon>Brucellaceae</taxon>
        <taxon>Pseudochrobactrum</taxon>
    </lineage>
</organism>
<proteinExistence type="inferred from homology"/>
<dbReference type="InterPro" id="IPR016181">
    <property type="entry name" value="Acyl_CoA_acyltransferase"/>
</dbReference>
<name>A0ABW3V260_9HYPH</name>
<dbReference type="PANTHER" id="PTHR43792:SF8">
    <property type="entry name" value="[RIBOSOMAL PROTEIN US5]-ALANINE N-ACETYLTRANSFERASE"/>
    <property type="match status" value="1"/>
</dbReference>
<dbReference type="Pfam" id="PF13302">
    <property type="entry name" value="Acetyltransf_3"/>
    <property type="match status" value="1"/>
</dbReference>
<evidence type="ECO:0000313" key="5">
    <source>
        <dbReference type="EMBL" id="MFD1226126.1"/>
    </source>
</evidence>
<dbReference type="InterPro" id="IPR000182">
    <property type="entry name" value="GNAT_dom"/>
</dbReference>
<dbReference type="PANTHER" id="PTHR43792">
    <property type="entry name" value="GNAT FAMILY, PUTATIVE (AFU_ORTHOLOGUE AFUA_3G00765)-RELATED-RELATED"/>
    <property type="match status" value="1"/>
</dbReference>
<accession>A0ABW3V260</accession>
<evidence type="ECO:0000313" key="6">
    <source>
        <dbReference type="Proteomes" id="UP001597263"/>
    </source>
</evidence>
<dbReference type="InterPro" id="IPR051531">
    <property type="entry name" value="N-acetyltransferase"/>
</dbReference>
<comment type="similarity">
    <text evidence="3">Belongs to the acetyltransferase family. RimJ subfamily.</text>
</comment>
<keyword evidence="1 5" id="KW-0808">Transferase</keyword>
<dbReference type="GO" id="GO:0016746">
    <property type="term" value="F:acyltransferase activity"/>
    <property type="evidence" value="ECO:0007669"/>
    <property type="project" value="UniProtKB-KW"/>
</dbReference>
<dbReference type="Proteomes" id="UP001597263">
    <property type="component" value="Unassembled WGS sequence"/>
</dbReference>